<dbReference type="AlphaFoldDB" id="A0A433V942"/>
<dbReference type="OrthoDB" id="581349at2"/>
<dbReference type="EMBL" id="RSCL01000016">
    <property type="protein sequence ID" value="RUT02587.1"/>
    <property type="molecule type" value="Genomic_DNA"/>
</dbReference>
<evidence type="ECO:0000259" key="3">
    <source>
        <dbReference type="Pfam" id="PF00656"/>
    </source>
</evidence>
<dbReference type="Pfam" id="PF00656">
    <property type="entry name" value="Peptidase_C14"/>
    <property type="match status" value="1"/>
</dbReference>
<keyword evidence="2" id="KW-1133">Transmembrane helix</keyword>
<keyword evidence="5" id="KW-1185">Reference proteome</keyword>
<organism evidence="4 5">
    <name type="scientific">Dulcicalothrix desertica PCC 7102</name>
    <dbReference type="NCBI Taxonomy" id="232991"/>
    <lineage>
        <taxon>Bacteria</taxon>
        <taxon>Bacillati</taxon>
        <taxon>Cyanobacteriota</taxon>
        <taxon>Cyanophyceae</taxon>
        <taxon>Nostocales</taxon>
        <taxon>Calotrichaceae</taxon>
        <taxon>Dulcicalothrix</taxon>
    </lineage>
</organism>
<sequence length="678" mass="74065">MANNWAIAIGINQYQFLQPLACAEADAMALRAFLIEDGAFKEQQCLLMSDTSPPIGDRPTTPTKENILLLLEDLGAACWHPQDRVWFFFSGYGVNHNGRDYLMPVDGTPERIEETGIEVAALMQSLQVSGVNLLMLLDINRAFGTLNEIYVGQEIIDLAQELQLPLILSCQPEQFSYESNELGHGFFTAALLEALRSGNGNTLGELEAYLSIRTPELCQHFWRPTQNPVTVITSSKQVILGNFELENDDAPAIVVSEEIFANSLSAPLLESATNKNSHPAQSPPNYYSQLQNAQNATNIKNQVATTNFGEYGQGYTNSGVQSAIPQASQRILPPSLPPARPRVETQQPVSSIPLPEEHPNEHQEHENSAGVPFWLQVLLWGGSMTLLLGMIVLLLFRNQSGVEQNNSTSSNVTPDETSLVTTAKENSVARPPSTSEQTAPVTQLTTQPTTRPTIQPTASPTASATPETTLKPQLAAPIVINPQIRKQALAELDRLSLTPTQANDLKIAIAAARKIKPDDQQYSQAQANIQVWNSMIFDLAQERAKKRQYSSAVAAAQLIGENEALYPKADSAVTQWRQQAKQYVSNKTVVEAATGLVKPGQASSYNRAIEVAKKVPKGEPGFDAAQKSIDKWSKEILNLARKRAAKGDRQAAVSTATLVPQGTPAYSAAQRAIQQWKK</sequence>
<feature type="region of interest" description="Disordered" evidence="1">
    <location>
        <begin position="402"/>
        <end position="468"/>
    </location>
</feature>
<keyword evidence="2" id="KW-0472">Membrane</keyword>
<evidence type="ECO:0000256" key="2">
    <source>
        <dbReference type="SAM" id="Phobius"/>
    </source>
</evidence>
<feature type="compositionally biased region" description="Low complexity" evidence="1">
    <location>
        <begin position="437"/>
        <end position="468"/>
    </location>
</feature>
<name>A0A433V942_9CYAN</name>
<evidence type="ECO:0000313" key="4">
    <source>
        <dbReference type="EMBL" id="RUT02587.1"/>
    </source>
</evidence>
<feature type="domain" description="Peptidase C14 caspase" evidence="3">
    <location>
        <begin position="4"/>
        <end position="205"/>
    </location>
</feature>
<protein>
    <recommendedName>
        <fullName evidence="3">Peptidase C14 caspase domain-containing protein</fullName>
    </recommendedName>
</protein>
<evidence type="ECO:0000256" key="1">
    <source>
        <dbReference type="SAM" id="MobiDB-lite"/>
    </source>
</evidence>
<dbReference type="RefSeq" id="WP_127084277.1">
    <property type="nucleotide sequence ID" value="NZ_RSCL01000016.1"/>
</dbReference>
<dbReference type="GO" id="GO:0004197">
    <property type="term" value="F:cysteine-type endopeptidase activity"/>
    <property type="evidence" value="ECO:0007669"/>
    <property type="project" value="InterPro"/>
</dbReference>
<gene>
    <name evidence="4" type="ORF">DSM106972_060650</name>
</gene>
<keyword evidence="2" id="KW-0812">Transmembrane</keyword>
<feature type="compositionally biased region" description="Basic and acidic residues" evidence="1">
    <location>
        <begin position="355"/>
        <end position="365"/>
    </location>
</feature>
<feature type="transmembrane region" description="Helical" evidence="2">
    <location>
        <begin position="373"/>
        <end position="396"/>
    </location>
</feature>
<feature type="compositionally biased region" description="Polar residues" evidence="1">
    <location>
        <begin position="402"/>
        <end position="425"/>
    </location>
</feature>
<reference evidence="4" key="1">
    <citation type="submission" date="2018-12" db="EMBL/GenBank/DDBJ databases">
        <authorList>
            <person name="Will S."/>
            <person name="Neumann-Schaal M."/>
            <person name="Henke P."/>
        </authorList>
    </citation>
    <scope>NUCLEOTIDE SEQUENCE</scope>
    <source>
        <strain evidence="4">PCC 7102</strain>
    </source>
</reference>
<dbReference type="InterPro" id="IPR011600">
    <property type="entry name" value="Pept_C14_caspase"/>
</dbReference>
<dbReference type="Gene3D" id="3.40.50.1460">
    <property type="match status" value="1"/>
</dbReference>
<accession>A0A433V942</accession>
<dbReference type="InterPro" id="IPR029030">
    <property type="entry name" value="Caspase-like_dom_sf"/>
</dbReference>
<feature type="region of interest" description="Disordered" evidence="1">
    <location>
        <begin position="333"/>
        <end position="365"/>
    </location>
</feature>
<reference evidence="4" key="2">
    <citation type="journal article" date="2019" name="Genome Biol. Evol.">
        <title>Day and night: Metabolic profiles and evolutionary relationships of six axenic non-marine cyanobacteria.</title>
        <authorList>
            <person name="Will S.E."/>
            <person name="Henke P."/>
            <person name="Boedeker C."/>
            <person name="Huang S."/>
            <person name="Brinkmann H."/>
            <person name="Rohde M."/>
            <person name="Jarek M."/>
            <person name="Friedl T."/>
            <person name="Seufert S."/>
            <person name="Schumacher M."/>
            <person name="Overmann J."/>
            <person name="Neumann-Schaal M."/>
            <person name="Petersen J."/>
        </authorList>
    </citation>
    <scope>NUCLEOTIDE SEQUENCE [LARGE SCALE GENOMIC DNA]</scope>
    <source>
        <strain evidence="4">PCC 7102</strain>
    </source>
</reference>
<comment type="caution">
    <text evidence="4">The sequence shown here is derived from an EMBL/GenBank/DDBJ whole genome shotgun (WGS) entry which is preliminary data.</text>
</comment>
<evidence type="ECO:0000313" key="5">
    <source>
        <dbReference type="Proteomes" id="UP000271624"/>
    </source>
</evidence>
<dbReference type="SUPFAM" id="SSF52129">
    <property type="entry name" value="Caspase-like"/>
    <property type="match status" value="1"/>
</dbReference>
<proteinExistence type="predicted"/>
<dbReference type="GO" id="GO:0006508">
    <property type="term" value="P:proteolysis"/>
    <property type="evidence" value="ECO:0007669"/>
    <property type="project" value="InterPro"/>
</dbReference>
<dbReference type="Proteomes" id="UP000271624">
    <property type="component" value="Unassembled WGS sequence"/>
</dbReference>